<reference evidence="1 2" key="1">
    <citation type="submission" date="2018-02" db="EMBL/GenBank/DDBJ databases">
        <authorList>
            <person name="Dubost A."/>
        </authorList>
    </citation>
    <scope>NUCLEOTIDE SEQUENCE [LARGE SCALE GENOMIC DNA]</scope>
    <source>
        <strain evidence="2">JV551A3</strain>
    </source>
</reference>
<dbReference type="AlphaFoldDB" id="A0AAQ1P6C8"/>
<evidence type="ECO:0008006" key="3">
    <source>
        <dbReference type="Google" id="ProtNLM"/>
    </source>
</evidence>
<gene>
    <name evidence="1" type="ORF">JV551A3_V1_600028</name>
</gene>
<accession>A0AAQ1P6C8</accession>
<protein>
    <recommendedName>
        <fullName evidence="3">DUF3077 domain-containing protein</fullName>
    </recommendedName>
</protein>
<dbReference type="RefSeq" id="WP_133970451.1">
    <property type="nucleotide sequence ID" value="NZ_OPYN01000060.1"/>
</dbReference>
<name>A0AAQ1P6C8_9PSED</name>
<proteinExistence type="predicted"/>
<organism evidence="1 2">
    <name type="scientific">Pseudomonas inefficax</name>
    <dbReference type="NCBI Taxonomy" id="2078786"/>
    <lineage>
        <taxon>Bacteria</taxon>
        <taxon>Pseudomonadati</taxon>
        <taxon>Pseudomonadota</taxon>
        <taxon>Gammaproteobacteria</taxon>
        <taxon>Pseudomonadales</taxon>
        <taxon>Pseudomonadaceae</taxon>
        <taxon>Pseudomonas</taxon>
    </lineage>
</organism>
<evidence type="ECO:0000313" key="2">
    <source>
        <dbReference type="Proteomes" id="UP000294335"/>
    </source>
</evidence>
<dbReference type="EMBL" id="OPYN01000060">
    <property type="protein sequence ID" value="SPO59428.1"/>
    <property type="molecule type" value="Genomic_DNA"/>
</dbReference>
<keyword evidence="2" id="KW-1185">Reference proteome</keyword>
<sequence>MSYWSDLLPRHEALKNMTPGQLKATEQATESCVSVLAHGISGIGHLLACTASNGETGLSPAAVTDIGWLLESLGSLVGNLSDTGAAATYHLSEVKPGA</sequence>
<evidence type="ECO:0000313" key="1">
    <source>
        <dbReference type="EMBL" id="SPO59428.1"/>
    </source>
</evidence>
<comment type="caution">
    <text evidence="1">The sequence shown here is derived from an EMBL/GenBank/DDBJ whole genome shotgun (WGS) entry which is preliminary data.</text>
</comment>
<dbReference type="Proteomes" id="UP000294335">
    <property type="component" value="Unassembled WGS sequence"/>
</dbReference>